<comment type="catalytic activity">
    <reaction evidence="23">
        <text>a 14alpha-methyl steroid + 3 reduced [NADPH--hemoprotein reductase] + 3 O2 = a Delta(14) steroid + formate + 3 oxidized [NADPH--hemoprotein reductase] + 4 H2O + 4 H(+)</text>
        <dbReference type="Rhea" id="RHEA:54028"/>
        <dbReference type="Rhea" id="RHEA-COMP:11964"/>
        <dbReference type="Rhea" id="RHEA-COMP:11965"/>
        <dbReference type="ChEBI" id="CHEBI:15377"/>
        <dbReference type="ChEBI" id="CHEBI:15378"/>
        <dbReference type="ChEBI" id="CHEBI:15379"/>
        <dbReference type="ChEBI" id="CHEBI:15740"/>
        <dbReference type="ChEBI" id="CHEBI:57618"/>
        <dbReference type="ChEBI" id="CHEBI:58210"/>
        <dbReference type="ChEBI" id="CHEBI:138029"/>
        <dbReference type="ChEBI" id="CHEBI:138031"/>
        <dbReference type="EC" id="1.14.14.154"/>
    </reaction>
</comment>
<evidence type="ECO:0000256" key="20">
    <source>
        <dbReference type="ARBA" id="ARBA00042370"/>
    </source>
</evidence>
<dbReference type="AlphaFoldDB" id="A0A5J9UND8"/>
<dbReference type="InterPro" id="IPR001128">
    <property type="entry name" value="Cyt_P450"/>
</dbReference>
<protein>
    <recommendedName>
        <fullName evidence="25">Obtusifoliol 14-alpha demethylase</fullName>
        <ecNumber evidence="19">1.14.14.154</ecNumber>
    </recommendedName>
    <alternativeName>
        <fullName evidence="20">CYPLI</fullName>
    </alternativeName>
    <alternativeName>
        <fullName evidence="22">Cytochrome P450 51</fullName>
    </alternativeName>
    <alternativeName>
        <fullName evidence="21">Cytochrome P450-LIA1</fullName>
    </alternativeName>
</protein>
<keyword evidence="30" id="KW-1185">Reference proteome</keyword>
<organism evidence="29 30">
    <name type="scientific">Eragrostis curvula</name>
    <name type="common">weeping love grass</name>
    <dbReference type="NCBI Taxonomy" id="38414"/>
    <lineage>
        <taxon>Eukaryota</taxon>
        <taxon>Viridiplantae</taxon>
        <taxon>Streptophyta</taxon>
        <taxon>Embryophyta</taxon>
        <taxon>Tracheophyta</taxon>
        <taxon>Spermatophyta</taxon>
        <taxon>Magnoliopsida</taxon>
        <taxon>Liliopsida</taxon>
        <taxon>Poales</taxon>
        <taxon>Poaceae</taxon>
        <taxon>PACMAD clade</taxon>
        <taxon>Chloridoideae</taxon>
        <taxon>Eragrostideae</taxon>
        <taxon>Eragrostidinae</taxon>
        <taxon>Eragrostis</taxon>
    </lineage>
</organism>
<evidence type="ECO:0000256" key="1">
    <source>
        <dbReference type="ARBA" id="ARBA00001971"/>
    </source>
</evidence>
<evidence type="ECO:0000256" key="27">
    <source>
        <dbReference type="RuleBase" id="RU000461"/>
    </source>
</evidence>
<comment type="similarity">
    <text evidence="3 27">Belongs to the cytochrome P450 family.</text>
</comment>
<dbReference type="PANTHER" id="PTHR24304:SF2">
    <property type="entry name" value="24-HYDROXYCHOLESTEROL 7-ALPHA-HYDROXYLASE"/>
    <property type="match status" value="1"/>
</dbReference>
<evidence type="ECO:0000256" key="14">
    <source>
        <dbReference type="ARBA" id="ARBA00023098"/>
    </source>
</evidence>
<dbReference type="InterPro" id="IPR036396">
    <property type="entry name" value="Cyt_P450_sf"/>
</dbReference>
<evidence type="ECO:0000256" key="28">
    <source>
        <dbReference type="SAM" id="Phobius"/>
    </source>
</evidence>
<feature type="transmembrane region" description="Helical" evidence="28">
    <location>
        <begin position="103"/>
        <end position="124"/>
    </location>
</feature>
<keyword evidence="16" id="KW-1207">Sterol metabolism</keyword>
<dbReference type="PRINTS" id="PR00385">
    <property type="entry name" value="P450"/>
</dbReference>
<evidence type="ECO:0000256" key="22">
    <source>
        <dbReference type="ARBA" id="ARBA00042983"/>
    </source>
</evidence>
<proteinExistence type="inferred from homology"/>
<dbReference type="InterPro" id="IPR002403">
    <property type="entry name" value="Cyt_P450_E_grp-IV"/>
</dbReference>
<evidence type="ECO:0000256" key="8">
    <source>
        <dbReference type="ARBA" id="ARBA00022723"/>
    </source>
</evidence>
<evidence type="ECO:0000256" key="18">
    <source>
        <dbReference type="ARBA" id="ARBA00037887"/>
    </source>
</evidence>
<evidence type="ECO:0000256" key="17">
    <source>
        <dbReference type="ARBA" id="ARBA00023221"/>
    </source>
</evidence>
<dbReference type="PANTHER" id="PTHR24304">
    <property type="entry name" value="CYTOCHROME P450 FAMILY 7"/>
    <property type="match status" value="1"/>
</dbReference>
<evidence type="ECO:0000256" key="3">
    <source>
        <dbReference type="ARBA" id="ARBA00010617"/>
    </source>
</evidence>
<dbReference type="InterPro" id="IPR050529">
    <property type="entry name" value="CYP450_sterol_14alpha_dmase"/>
</dbReference>
<accession>A0A5J9UND8</accession>
<evidence type="ECO:0000256" key="21">
    <source>
        <dbReference type="ARBA" id="ARBA00042513"/>
    </source>
</evidence>
<comment type="pathway">
    <text evidence="18">Steroid biosynthesis; zymosterol biosynthesis; zymosterol from lanosterol: step 1/6.</text>
</comment>
<keyword evidence="5" id="KW-0489">Methyltransferase</keyword>
<gene>
    <name evidence="29" type="ORF">EJB05_27390</name>
</gene>
<comment type="function">
    <text evidence="24">Catalyzes the 14-alpha demethylation of obtusifoliol to 4 alpha-methyl-5 alpha-ergosta-8,14,24(28)-trien-3 beta-ol.</text>
</comment>
<keyword evidence="12" id="KW-0756">Sterol biosynthesis</keyword>
<evidence type="ECO:0000256" key="6">
    <source>
        <dbReference type="ARBA" id="ARBA00022617"/>
    </source>
</evidence>
<keyword evidence="17" id="KW-0753">Steroid metabolism</keyword>
<keyword evidence="13 27" id="KW-0503">Monooxygenase</keyword>
<evidence type="ECO:0000256" key="4">
    <source>
        <dbReference type="ARBA" id="ARBA00022516"/>
    </source>
</evidence>
<feature type="non-terminal residue" evidence="29">
    <location>
        <position position="1"/>
    </location>
</feature>
<evidence type="ECO:0000256" key="5">
    <source>
        <dbReference type="ARBA" id="ARBA00022603"/>
    </source>
</evidence>
<evidence type="ECO:0000256" key="11">
    <source>
        <dbReference type="ARBA" id="ARBA00023004"/>
    </source>
</evidence>
<evidence type="ECO:0000256" key="23">
    <source>
        <dbReference type="ARBA" id="ARBA00051013"/>
    </source>
</evidence>
<feature type="binding site" description="axial binding residue" evidence="26">
    <location>
        <position position="536"/>
    </location>
    <ligand>
        <name>heme</name>
        <dbReference type="ChEBI" id="CHEBI:30413"/>
    </ligand>
    <ligandPart>
        <name>Fe</name>
        <dbReference type="ChEBI" id="CHEBI:18248"/>
    </ligandPart>
</feature>
<dbReference type="PRINTS" id="PR00465">
    <property type="entry name" value="EP450IV"/>
</dbReference>
<evidence type="ECO:0000256" key="15">
    <source>
        <dbReference type="ARBA" id="ARBA00023136"/>
    </source>
</evidence>
<evidence type="ECO:0000256" key="16">
    <source>
        <dbReference type="ARBA" id="ARBA00023166"/>
    </source>
</evidence>
<dbReference type="PROSITE" id="PS00086">
    <property type="entry name" value="CYTOCHROME_P450"/>
    <property type="match status" value="1"/>
</dbReference>
<evidence type="ECO:0000256" key="12">
    <source>
        <dbReference type="ARBA" id="ARBA00023011"/>
    </source>
</evidence>
<dbReference type="GO" id="GO:0020037">
    <property type="term" value="F:heme binding"/>
    <property type="evidence" value="ECO:0007669"/>
    <property type="project" value="InterPro"/>
</dbReference>
<dbReference type="Pfam" id="PF00067">
    <property type="entry name" value="p450"/>
    <property type="match status" value="1"/>
</dbReference>
<dbReference type="GO" id="GO:0008398">
    <property type="term" value="F:sterol 14-demethylase activity"/>
    <property type="evidence" value="ECO:0007669"/>
    <property type="project" value="UniProtKB-EC"/>
</dbReference>
<evidence type="ECO:0000313" key="29">
    <source>
        <dbReference type="EMBL" id="TVU24924.1"/>
    </source>
</evidence>
<dbReference type="FunFam" id="1.10.630.10:FF:000028">
    <property type="entry name" value="Cytochrome p450 51g1"/>
    <property type="match status" value="1"/>
</dbReference>
<keyword evidence="28" id="KW-1133">Transmembrane helix</keyword>
<evidence type="ECO:0000256" key="9">
    <source>
        <dbReference type="ARBA" id="ARBA00022955"/>
    </source>
</evidence>
<evidence type="ECO:0000256" key="10">
    <source>
        <dbReference type="ARBA" id="ARBA00023002"/>
    </source>
</evidence>
<comment type="cofactor">
    <cofactor evidence="1 26">
        <name>heme</name>
        <dbReference type="ChEBI" id="CHEBI:30413"/>
    </cofactor>
</comment>
<dbReference type="GO" id="GO:0016126">
    <property type="term" value="P:sterol biosynthetic process"/>
    <property type="evidence" value="ECO:0007669"/>
    <property type="project" value="UniProtKB-KW"/>
</dbReference>
<dbReference type="EC" id="1.14.14.154" evidence="19"/>
<dbReference type="Gene3D" id="1.10.630.10">
    <property type="entry name" value="Cytochrome P450"/>
    <property type="match status" value="1"/>
</dbReference>
<sequence>MAEVAIGAGVEDTLIATIRQSFSCCPGLGQWKQSIGASESAFARESTRKHIPGTAIPNNASISCYHGLEERLFLDLKLYSISIGCPTPNLLDSINPTYIGMDIANLTIWLAIAFVIAVIITKVARGRTYDRVCNRPLPPVVTGGSIIGLIHTFLTKGFQAMIHDQYTKLGSVFTISFFGAKITILIGPEVSSHFFQGSDSEISHGKILEFTVPMFGKDVGHAHGIDATTRNDQNRFVADALKPAKLRYHVGPMLQEVEEYFAKWGQQGMVDLKQELEQLLMLITGRCLLGRDVREKMFGEVLTLLHELIDNSLSLTTVMFPYAPIPANRRRDKAHAKLSDLFTGIVRSRKTSSSTAEEDVLQHLIDAKHRDGRTTTEGEVTGLILSLIFAGKHTSSTTSTWTGARLLSHPAWLAAAVEEQERISVKHGGNNIDYNVLQEMDVLHRCIKETLRMHPPAPAFIRTVKENFTVRTREGNEYEIPRGHTVASPVLFNSNIPYIYKDPGMYDPDRFGPGREEDRVGGRFSYTAFGGGKHACVGENYAYMQIKVIWSHLLRNFELELVSPFPKISWKKLVLEPEGKVMGCTVGSLPLKIQSFRVVHILHDIRTIISMKKGTGNCLL</sequence>
<dbReference type="GO" id="GO:0016020">
    <property type="term" value="C:membrane"/>
    <property type="evidence" value="ECO:0007669"/>
    <property type="project" value="UniProtKB-SubCell"/>
</dbReference>
<dbReference type="GO" id="GO:0032259">
    <property type="term" value="P:methylation"/>
    <property type="evidence" value="ECO:0007669"/>
    <property type="project" value="UniProtKB-KW"/>
</dbReference>
<dbReference type="OrthoDB" id="1055148at2759"/>
<evidence type="ECO:0000256" key="2">
    <source>
        <dbReference type="ARBA" id="ARBA00004167"/>
    </source>
</evidence>
<keyword evidence="10 27" id="KW-0560">Oxidoreductase</keyword>
<evidence type="ECO:0000256" key="7">
    <source>
        <dbReference type="ARBA" id="ARBA00022679"/>
    </source>
</evidence>
<dbReference type="CDD" id="cd11042">
    <property type="entry name" value="CYP51-like"/>
    <property type="match status" value="1"/>
</dbReference>
<comment type="caution">
    <text evidence="29">The sequence shown here is derived from an EMBL/GenBank/DDBJ whole genome shotgun (WGS) entry which is preliminary data.</text>
</comment>
<keyword evidence="15 28" id="KW-0472">Membrane</keyword>
<keyword evidence="6 26" id="KW-0349">Heme</keyword>
<dbReference type="InterPro" id="IPR017972">
    <property type="entry name" value="Cyt_P450_CS"/>
</dbReference>
<evidence type="ECO:0000256" key="24">
    <source>
        <dbReference type="ARBA" id="ARBA00058467"/>
    </source>
</evidence>
<keyword evidence="28" id="KW-0812">Transmembrane</keyword>
<dbReference type="SUPFAM" id="SSF48264">
    <property type="entry name" value="Cytochrome P450"/>
    <property type="match status" value="1"/>
</dbReference>
<evidence type="ECO:0000256" key="25">
    <source>
        <dbReference type="ARBA" id="ARBA00072797"/>
    </source>
</evidence>
<evidence type="ECO:0000256" key="19">
    <source>
        <dbReference type="ARBA" id="ARBA00038974"/>
    </source>
</evidence>
<keyword evidence="14" id="KW-0443">Lipid metabolism</keyword>
<keyword evidence="11 26" id="KW-0408">Iron</keyword>
<dbReference type="Gramene" id="TVU24924">
    <property type="protein sequence ID" value="TVU24924"/>
    <property type="gene ID" value="EJB05_27390"/>
</dbReference>
<keyword evidence="8 26" id="KW-0479">Metal-binding</keyword>
<keyword evidence="4" id="KW-0444">Lipid biosynthesis</keyword>
<comment type="subcellular location">
    <subcellularLocation>
        <location evidence="2">Membrane</location>
        <topology evidence="2">Single-pass membrane protein</topology>
    </subcellularLocation>
</comment>
<evidence type="ECO:0000313" key="30">
    <source>
        <dbReference type="Proteomes" id="UP000324897"/>
    </source>
</evidence>
<name>A0A5J9UND8_9POAL</name>
<keyword evidence="7" id="KW-0808">Transferase</keyword>
<reference evidence="29 30" key="1">
    <citation type="journal article" date="2019" name="Sci. Rep.">
        <title>A high-quality genome of Eragrostis curvula grass provides insights into Poaceae evolution and supports new strategies to enhance forage quality.</title>
        <authorList>
            <person name="Carballo J."/>
            <person name="Santos B.A.C.M."/>
            <person name="Zappacosta D."/>
            <person name="Garbus I."/>
            <person name="Selva J.P."/>
            <person name="Gallo C.A."/>
            <person name="Diaz A."/>
            <person name="Albertini E."/>
            <person name="Caccamo M."/>
            <person name="Echenique V."/>
        </authorList>
    </citation>
    <scope>NUCLEOTIDE SEQUENCE [LARGE SCALE GENOMIC DNA]</scope>
    <source>
        <strain evidence="30">cv. Victoria</strain>
        <tissue evidence="29">Leaf</tissue>
    </source>
</reference>
<feature type="transmembrane region" description="Helical" evidence="28">
    <location>
        <begin position="136"/>
        <end position="154"/>
    </location>
</feature>
<dbReference type="GO" id="GO:0008168">
    <property type="term" value="F:methyltransferase activity"/>
    <property type="evidence" value="ECO:0007669"/>
    <property type="project" value="UniProtKB-KW"/>
</dbReference>
<evidence type="ECO:0000256" key="13">
    <source>
        <dbReference type="ARBA" id="ARBA00023033"/>
    </source>
</evidence>
<evidence type="ECO:0000256" key="26">
    <source>
        <dbReference type="PIRSR" id="PIRSR602403-1"/>
    </source>
</evidence>
<dbReference type="GO" id="GO:0005506">
    <property type="term" value="F:iron ion binding"/>
    <property type="evidence" value="ECO:0007669"/>
    <property type="project" value="InterPro"/>
</dbReference>
<dbReference type="EMBL" id="RWGY01000013">
    <property type="protein sequence ID" value="TVU24924.1"/>
    <property type="molecule type" value="Genomic_DNA"/>
</dbReference>
<keyword evidence="9" id="KW-0752">Steroid biosynthesis</keyword>
<dbReference type="Proteomes" id="UP000324897">
    <property type="component" value="Chromosome 2"/>
</dbReference>